<evidence type="ECO:0000256" key="4">
    <source>
        <dbReference type="ARBA" id="ARBA00022989"/>
    </source>
</evidence>
<evidence type="ECO:0000256" key="3">
    <source>
        <dbReference type="ARBA" id="ARBA00022692"/>
    </source>
</evidence>
<reference evidence="9 10" key="1">
    <citation type="submission" date="2019-05" db="EMBL/GenBank/DDBJ databases">
        <title>Algicella ahnfeltiae gen. nov., sp. nov., a novel marine bacterium of the family Flavobacteriaceae isolated from a red alga.</title>
        <authorList>
            <person name="Nedashkovskaya O.I."/>
            <person name="Kukhlevskiy A.D."/>
            <person name="Kim S.-G."/>
            <person name="Zhukova N.V."/>
            <person name="Mikhailov V.V."/>
        </authorList>
    </citation>
    <scope>NUCLEOTIDE SEQUENCE [LARGE SCALE GENOMIC DNA]</scope>
    <source>
        <strain evidence="9 10">10Alg115</strain>
    </source>
</reference>
<feature type="transmembrane region" description="Helical" evidence="6">
    <location>
        <begin position="351"/>
        <end position="376"/>
    </location>
</feature>
<feature type="transmembrane region" description="Helical" evidence="6">
    <location>
        <begin position="388"/>
        <end position="413"/>
    </location>
</feature>
<keyword evidence="5 6" id="KW-0472">Membrane</keyword>
<feature type="domain" description="ABC3 transporter permease C-terminal" evidence="7">
    <location>
        <begin position="683"/>
        <end position="790"/>
    </location>
</feature>
<evidence type="ECO:0000256" key="1">
    <source>
        <dbReference type="ARBA" id="ARBA00004651"/>
    </source>
</evidence>
<feature type="transmembrane region" description="Helical" evidence="6">
    <location>
        <begin position="20"/>
        <end position="42"/>
    </location>
</feature>
<accession>A0A5B7TWU7</accession>
<dbReference type="InterPro" id="IPR025857">
    <property type="entry name" value="MacB_PCD"/>
</dbReference>
<keyword evidence="3 6" id="KW-0812">Transmembrane</keyword>
<dbReference type="PROSITE" id="PS51257">
    <property type="entry name" value="PROKAR_LIPOPROTEIN"/>
    <property type="match status" value="1"/>
</dbReference>
<dbReference type="InterPro" id="IPR050250">
    <property type="entry name" value="Macrolide_Exporter_MacB"/>
</dbReference>
<dbReference type="PANTHER" id="PTHR30572:SF18">
    <property type="entry name" value="ABC-TYPE MACROLIDE FAMILY EXPORT SYSTEM PERMEASE COMPONENT 2"/>
    <property type="match status" value="1"/>
</dbReference>
<feature type="domain" description="MacB-like periplasmic core" evidence="8">
    <location>
        <begin position="25"/>
        <end position="239"/>
    </location>
</feature>
<evidence type="ECO:0000259" key="8">
    <source>
        <dbReference type="Pfam" id="PF12704"/>
    </source>
</evidence>
<feature type="transmembrane region" description="Helical" evidence="6">
    <location>
        <begin position="771"/>
        <end position="794"/>
    </location>
</feature>
<feature type="transmembrane region" description="Helical" evidence="6">
    <location>
        <begin position="434"/>
        <end position="457"/>
    </location>
</feature>
<feature type="transmembrane region" description="Helical" evidence="6">
    <location>
        <begin position="295"/>
        <end position="317"/>
    </location>
</feature>
<dbReference type="Pfam" id="PF02687">
    <property type="entry name" value="FtsX"/>
    <property type="match status" value="2"/>
</dbReference>
<gene>
    <name evidence="9" type="ORF">FF125_14565</name>
</gene>
<dbReference type="OrthoDB" id="8740261at2"/>
<dbReference type="GO" id="GO:0022857">
    <property type="term" value="F:transmembrane transporter activity"/>
    <property type="evidence" value="ECO:0007669"/>
    <property type="project" value="TreeGrafter"/>
</dbReference>
<dbReference type="KEGG" id="fbe:FF125_14565"/>
<feature type="domain" description="ABC3 transporter permease C-terminal" evidence="7">
    <location>
        <begin position="301"/>
        <end position="415"/>
    </location>
</feature>
<keyword evidence="2" id="KW-1003">Cell membrane</keyword>
<dbReference type="GO" id="GO:0005886">
    <property type="term" value="C:plasma membrane"/>
    <property type="evidence" value="ECO:0007669"/>
    <property type="project" value="UniProtKB-SubCell"/>
</dbReference>
<evidence type="ECO:0000313" key="9">
    <source>
        <dbReference type="EMBL" id="QCX39606.1"/>
    </source>
</evidence>
<dbReference type="EMBL" id="CP040749">
    <property type="protein sequence ID" value="QCX39606.1"/>
    <property type="molecule type" value="Genomic_DNA"/>
</dbReference>
<dbReference type="PANTHER" id="PTHR30572">
    <property type="entry name" value="MEMBRANE COMPONENT OF TRANSPORTER-RELATED"/>
    <property type="match status" value="1"/>
</dbReference>
<evidence type="ECO:0000256" key="6">
    <source>
        <dbReference type="SAM" id="Phobius"/>
    </source>
</evidence>
<evidence type="ECO:0000313" key="10">
    <source>
        <dbReference type="Proteomes" id="UP000306229"/>
    </source>
</evidence>
<evidence type="ECO:0000256" key="2">
    <source>
        <dbReference type="ARBA" id="ARBA00022475"/>
    </source>
</evidence>
<evidence type="ECO:0000256" key="5">
    <source>
        <dbReference type="ARBA" id="ARBA00023136"/>
    </source>
</evidence>
<proteinExistence type="predicted"/>
<protein>
    <submittedName>
        <fullName evidence="9">FtsX-like permease family protein</fullName>
    </submittedName>
</protein>
<feature type="transmembrane region" description="Helical" evidence="6">
    <location>
        <begin position="684"/>
        <end position="704"/>
    </location>
</feature>
<keyword evidence="10" id="KW-1185">Reference proteome</keyword>
<dbReference type="RefSeq" id="WP_138950454.1">
    <property type="nucleotide sequence ID" value="NZ_CP040749.1"/>
</dbReference>
<organism evidence="9 10">
    <name type="scientific">Aureibaculum algae</name>
    <dbReference type="NCBI Taxonomy" id="2584122"/>
    <lineage>
        <taxon>Bacteria</taxon>
        <taxon>Pseudomonadati</taxon>
        <taxon>Bacteroidota</taxon>
        <taxon>Flavobacteriia</taxon>
        <taxon>Flavobacteriales</taxon>
        <taxon>Flavobacteriaceae</taxon>
        <taxon>Aureibaculum</taxon>
    </lineage>
</organism>
<dbReference type="InterPro" id="IPR003838">
    <property type="entry name" value="ABC3_permease_C"/>
</dbReference>
<feature type="transmembrane region" description="Helical" evidence="6">
    <location>
        <begin position="732"/>
        <end position="751"/>
    </location>
</feature>
<dbReference type="Proteomes" id="UP000306229">
    <property type="component" value="Chromosome"/>
</dbReference>
<dbReference type="AlphaFoldDB" id="A0A5B7TWU7"/>
<sequence>MFKNYLKIAWRGIKKDKLFASIKIGGFAVGIAACLLISLFIIDEQSYDKHYKSKDQIHRVLVAFPHEGELLKSVHFQLPFAEQLQSDYPEIELAGKYNAGELFGAGKKTIQLQNESQNYNDDGFIFASQGLLEVLEISFSQGVVKNALTHPNSLVISYEKALKYFPNGNALGQTIILDGNTKNPYKITGVMARRSFKSHFHYDFLMTIDDNQMNWINNNYLTYIKTSKNTDITALENKMYSIITNHMVPALKKRGYNTHLESLEKAKFILQPVADIHLKTDSELFDHLSHGDIRFVWLFAAIAGFILLLACINFINLSTAKSANRAKEVGLRKTVGAFRNSLVSQFLSESILFSLISFVIGVFLAWLLLPIFNSIAVKTIEMPWNALWFIPTILTSALFVGLIAGLYPAFYLSSFKPALVLKGKMSIGGKSMRLRSSLVVFQFATSVILIIGTLVIYKQMDFVVTKELGYEKEQVLVIEGTSILDSKAENFKEQLLQLPSVKLVTKSNYLPITGTKRNGNTFRKSGVGNEIQGVPSQIWRVDYDYIKTLGIKLIEGRDFSKEFASDSINSIIINKKMASALGLDTPLGKQISNGTDWTIVGVVDDFHYRSLKDDIEPLALVIGNDIGAFSVKLDSENITEVLSSISSVWTKNVPNQAFNYSFLDQKFAQMHEDVKRMGKIFNSFALFAIFVACLGLFGLSAFMIEQRKKEISIRLVLGAPFKSIYKLLTLDFLKLIIIAILIAIPIGWYIMNKWLEDFVYKIDIGWELFLGAGAIALLIAILTISYQSIGAALIKPLKSLKTE</sequence>
<evidence type="ECO:0000259" key="7">
    <source>
        <dbReference type="Pfam" id="PF02687"/>
    </source>
</evidence>
<dbReference type="Pfam" id="PF12704">
    <property type="entry name" value="MacB_PCD"/>
    <property type="match status" value="2"/>
</dbReference>
<keyword evidence="4 6" id="KW-1133">Transmembrane helix</keyword>
<name>A0A5B7TWU7_9FLAO</name>
<comment type="subcellular location">
    <subcellularLocation>
        <location evidence="1">Cell membrane</location>
        <topology evidence="1">Multi-pass membrane protein</topology>
    </subcellularLocation>
</comment>
<feature type="domain" description="MacB-like periplasmic core" evidence="8">
    <location>
        <begin position="446"/>
        <end position="606"/>
    </location>
</feature>